<protein>
    <submittedName>
        <fullName evidence="2">Uncharacterized protein</fullName>
    </submittedName>
</protein>
<keyword evidence="3" id="KW-1185">Reference proteome</keyword>
<name>A0AAD6YTQ8_9AGAR</name>
<dbReference type="AlphaFoldDB" id="A0AAD6YTQ8"/>
<feature type="region of interest" description="Disordered" evidence="1">
    <location>
        <begin position="203"/>
        <end position="247"/>
    </location>
</feature>
<evidence type="ECO:0000256" key="1">
    <source>
        <dbReference type="SAM" id="MobiDB-lite"/>
    </source>
</evidence>
<accession>A0AAD6YTQ8</accession>
<proteinExistence type="predicted"/>
<feature type="compositionally biased region" description="Low complexity" evidence="1">
    <location>
        <begin position="217"/>
        <end position="228"/>
    </location>
</feature>
<evidence type="ECO:0000313" key="2">
    <source>
        <dbReference type="EMBL" id="KAJ7229027.1"/>
    </source>
</evidence>
<feature type="non-terminal residue" evidence="2">
    <location>
        <position position="1"/>
    </location>
</feature>
<sequence>AVYTPSKRMRIMTSALSHTSSGSFLVDSSKVTSQSVIPVPVLEGPPALAQPDWGHLCDDDNSMEGMSMSQLKEYAKRMKGDLRNAKQQISARDGIIEASHATLVVQNLFVQKQSQALNAKENKKKTSRAKLSMEGRGRHLTGEEWMRKPTEAVHAREEEAADKKKRAEDREVAKATKARPAVEWEKMKEDHLKLVEDWTTECERQTAAGVKKKNLPKKPTQPLKPKAPVVTPVADNSDGAESSSEEE</sequence>
<comment type="caution">
    <text evidence="2">The sequence shown here is derived from an EMBL/GenBank/DDBJ whole genome shotgun (WGS) entry which is preliminary data.</text>
</comment>
<feature type="region of interest" description="Disordered" evidence="1">
    <location>
        <begin position="146"/>
        <end position="178"/>
    </location>
</feature>
<organism evidence="2 3">
    <name type="scientific">Mycena pura</name>
    <dbReference type="NCBI Taxonomy" id="153505"/>
    <lineage>
        <taxon>Eukaryota</taxon>
        <taxon>Fungi</taxon>
        <taxon>Dikarya</taxon>
        <taxon>Basidiomycota</taxon>
        <taxon>Agaricomycotina</taxon>
        <taxon>Agaricomycetes</taxon>
        <taxon>Agaricomycetidae</taxon>
        <taxon>Agaricales</taxon>
        <taxon>Marasmiineae</taxon>
        <taxon>Mycenaceae</taxon>
        <taxon>Mycena</taxon>
    </lineage>
</organism>
<gene>
    <name evidence="2" type="ORF">GGX14DRAFT_345295</name>
</gene>
<dbReference type="Proteomes" id="UP001219525">
    <property type="component" value="Unassembled WGS sequence"/>
</dbReference>
<evidence type="ECO:0000313" key="3">
    <source>
        <dbReference type="Proteomes" id="UP001219525"/>
    </source>
</evidence>
<reference evidence="2" key="1">
    <citation type="submission" date="2023-03" db="EMBL/GenBank/DDBJ databases">
        <title>Massive genome expansion in bonnet fungi (Mycena s.s.) driven by repeated elements and novel gene families across ecological guilds.</title>
        <authorList>
            <consortium name="Lawrence Berkeley National Laboratory"/>
            <person name="Harder C.B."/>
            <person name="Miyauchi S."/>
            <person name="Viragh M."/>
            <person name="Kuo A."/>
            <person name="Thoen E."/>
            <person name="Andreopoulos B."/>
            <person name="Lu D."/>
            <person name="Skrede I."/>
            <person name="Drula E."/>
            <person name="Henrissat B."/>
            <person name="Morin E."/>
            <person name="Kohler A."/>
            <person name="Barry K."/>
            <person name="LaButti K."/>
            <person name="Morin E."/>
            <person name="Salamov A."/>
            <person name="Lipzen A."/>
            <person name="Mereny Z."/>
            <person name="Hegedus B."/>
            <person name="Baldrian P."/>
            <person name="Stursova M."/>
            <person name="Weitz H."/>
            <person name="Taylor A."/>
            <person name="Grigoriev I.V."/>
            <person name="Nagy L.G."/>
            <person name="Martin F."/>
            <person name="Kauserud H."/>
        </authorList>
    </citation>
    <scope>NUCLEOTIDE SEQUENCE</scope>
    <source>
        <strain evidence="2">9144</strain>
    </source>
</reference>
<dbReference type="EMBL" id="JARJCW010000002">
    <property type="protein sequence ID" value="KAJ7229027.1"/>
    <property type="molecule type" value="Genomic_DNA"/>
</dbReference>